<evidence type="ECO:0000313" key="2">
    <source>
        <dbReference type="EMBL" id="KAG6948924.1"/>
    </source>
</evidence>
<comment type="caution">
    <text evidence="2">The sequence shown here is derived from an EMBL/GenBank/DDBJ whole genome shotgun (WGS) entry which is preliminary data.</text>
</comment>
<accession>A0A8J5IKN5</accession>
<dbReference type="EMBL" id="JAENGY010001487">
    <property type="protein sequence ID" value="KAG6948924.1"/>
    <property type="molecule type" value="Genomic_DNA"/>
</dbReference>
<proteinExistence type="predicted"/>
<name>A0A8J5IKN5_9STRA</name>
<gene>
    <name evidence="2" type="ORF">JG688_00014865</name>
</gene>
<protein>
    <submittedName>
        <fullName evidence="2">Uncharacterized protein</fullName>
    </submittedName>
</protein>
<feature type="region of interest" description="Disordered" evidence="1">
    <location>
        <begin position="1"/>
        <end position="67"/>
    </location>
</feature>
<keyword evidence="3" id="KW-1185">Reference proteome</keyword>
<dbReference type="AlphaFoldDB" id="A0A8J5IKN5"/>
<sequence length="139" mass="15952">MPRVSMKKSEKSMAAVAPTPERTNARAHQSKRKSMRQRQQGETDEPAASVVGQRKRQKLNSVEAEAATTLEANDEERPLTLDEVDDAVPELQEMFKRWKQGKRQLGKRKKWDPYKSGLSQIKLLADRYCAARNDNREID</sequence>
<evidence type="ECO:0000313" key="3">
    <source>
        <dbReference type="Proteomes" id="UP000709295"/>
    </source>
</evidence>
<dbReference type="Proteomes" id="UP000709295">
    <property type="component" value="Unassembled WGS sequence"/>
</dbReference>
<reference evidence="2" key="1">
    <citation type="submission" date="2021-01" db="EMBL/GenBank/DDBJ databases">
        <title>Phytophthora aleatoria, a newly-described species from Pinus radiata is distinct from Phytophthora cactorum isolates based on comparative genomics.</title>
        <authorList>
            <person name="Mcdougal R."/>
            <person name="Panda P."/>
            <person name="Williams N."/>
            <person name="Studholme D.J."/>
        </authorList>
    </citation>
    <scope>NUCLEOTIDE SEQUENCE</scope>
    <source>
        <strain evidence="2">NZFS 4037</strain>
    </source>
</reference>
<organism evidence="2 3">
    <name type="scientific">Phytophthora aleatoria</name>
    <dbReference type="NCBI Taxonomy" id="2496075"/>
    <lineage>
        <taxon>Eukaryota</taxon>
        <taxon>Sar</taxon>
        <taxon>Stramenopiles</taxon>
        <taxon>Oomycota</taxon>
        <taxon>Peronosporomycetes</taxon>
        <taxon>Peronosporales</taxon>
        <taxon>Peronosporaceae</taxon>
        <taxon>Phytophthora</taxon>
    </lineage>
</organism>
<evidence type="ECO:0000256" key="1">
    <source>
        <dbReference type="SAM" id="MobiDB-lite"/>
    </source>
</evidence>